<name>B9TNC3_RICCO</name>
<dbReference type="AlphaFoldDB" id="B9TNC3"/>
<organism evidence="1 2">
    <name type="scientific">Ricinus communis</name>
    <name type="common">Castor bean</name>
    <dbReference type="NCBI Taxonomy" id="3988"/>
    <lineage>
        <taxon>Eukaryota</taxon>
        <taxon>Viridiplantae</taxon>
        <taxon>Streptophyta</taxon>
        <taxon>Embryophyta</taxon>
        <taxon>Tracheophyta</taxon>
        <taxon>Spermatophyta</taxon>
        <taxon>Magnoliopsida</taxon>
        <taxon>eudicotyledons</taxon>
        <taxon>Gunneridae</taxon>
        <taxon>Pentapetalae</taxon>
        <taxon>rosids</taxon>
        <taxon>fabids</taxon>
        <taxon>Malpighiales</taxon>
        <taxon>Euphorbiaceae</taxon>
        <taxon>Acalyphoideae</taxon>
        <taxon>Acalypheae</taxon>
        <taxon>Ricinus</taxon>
    </lineage>
</organism>
<evidence type="ECO:0000313" key="1">
    <source>
        <dbReference type="EMBL" id="EEF22641.1"/>
    </source>
</evidence>
<gene>
    <name evidence="1" type="ORF">RCOM_2055930</name>
</gene>
<dbReference type="EMBL" id="EQ992025">
    <property type="protein sequence ID" value="EEF22641.1"/>
    <property type="molecule type" value="Genomic_DNA"/>
</dbReference>
<feature type="non-terminal residue" evidence="1">
    <location>
        <position position="86"/>
    </location>
</feature>
<evidence type="ECO:0000313" key="2">
    <source>
        <dbReference type="Proteomes" id="UP000008311"/>
    </source>
</evidence>
<keyword evidence="2" id="KW-1185">Reference proteome</keyword>
<sequence length="86" mass="9883">MRFSPISSRASRAREGWFAQVDDDEDVGKIVTDEIPTGLYKMGMEAILKDSRDVRIEKKKIRRIRSGCRMASLVDRQNKQELLLNG</sequence>
<dbReference type="Proteomes" id="UP000008311">
    <property type="component" value="Unassembled WGS sequence"/>
</dbReference>
<protein>
    <submittedName>
        <fullName evidence="1">Uncharacterized protein</fullName>
    </submittedName>
</protein>
<proteinExistence type="predicted"/>
<accession>B9TNC3</accession>
<dbReference type="InParanoid" id="B9TNC3"/>
<reference evidence="2" key="1">
    <citation type="journal article" date="2010" name="Nat. Biotechnol.">
        <title>Draft genome sequence of the oilseed species Ricinus communis.</title>
        <authorList>
            <person name="Chan A.P."/>
            <person name="Crabtree J."/>
            <person name="Zhao Q."/>
            <person name="Lorenzi H."/>
            <person name="Orvis J."/>
            <person name="Puiu D."/>
            <person name="Melake-Berhan A."/>
            <person name="Jones K.M."/>
            <person name="Redman J."/>
            <person name="Chen G."/>
            <person name="Cahoon E.B."/>
            <person name="Gedil M."/>
            <person name="Stanke M."/>
            <person name="Haas B.J."/>
            <person name="Wortman J.R."/>
            <person name="Fraser-Liggett C.M."/>
            <person name="Ravel J."/>
            <person name="Rabinowicz P.D."/>
        </authorList>
    </citation>
    <scope>NUCLEOTIDE SEQUENCE [LARGE SCALE GENOMIC DNA]</scope>
    <source>
        <strain evidence="2">cv. Hale</strain>
    </source>
</reference>